<dbReference type="RefSeq" id="WP_073043625.1">
    <property type="nucleotide sequence ID" value="NZ_FRCJ01000002.1"/>
</dbReference>
<sequence length="353" mass="40999">MKKLALIVSNNLWSCPYVKIYSKLLDGWGIDYDIISWDREGREEEGIQYTNIEKSRNPLCVFMSFVRFSAFVKRTVRKNNYSKLIVFDSQLGIFLASFLKKYYQGNYVFDYRDLSIEQKTLFKKSFSTLLKNSYLNVISSPGFKKYLPQFDYTLCHNIDIIKAQKGLMPVAPPDYKQGIKVLTIGAIRQDLNYEVIDSLGDKEEITLSFVGKGPFSSNLEGYVKDKGYKNINFKGFYKKEEEESIIRDCTMINIAYPLIPSHISALSNRFYNSLIYRRPMIVTKGTIQGDFAEKYKVGLTLNEYTNLASEIINYLNDLNNSDYDNNCKMLLSKIIEENELFEQKLKDFVVKEL</sequence>
<gene>
    <name evidence="1" type="ORF">SAMN04488494_1192</name>
</gene>
<reference evidence="1 2" key="1">
    <citation type="submission" date="2016-11" db="EMBL/GenBank/DDBJ databases">
        <authorList>
            <person name="Jaros S."/>
            <person name="Januszkiewicz K."/>
            <person name="Wedrychowicz H."/>
        </authorList>
    </citation>
    <scope>NUCLEOTIDE SEQUENCE [LARGE SCALE GENOMIC DNA]</scope>
    <source>
        <strain evidence="1 2">BPI-34</strain>
    </source>
</reference>
<name>A0A1M7FLM6_XYLRU</name>
<evidence type="ECO:0000313" key="2">
    <source>
        <dbReference type="Proteomes" id="UP000184280"/>
    </source>
</evidence>
<proteinExistence type="predicted"/>
<evidence type="ECO:0000313" key="1">
    <source>
        <dbReference type="EMBL" id="SHM04658.1"/>
    </source>
</evidence>
<dbReference type="EMBL" id="FRCJ01000002">
    <property type="protein sequence ID" value="SHM04658.1"/>
    <property type="molecule type" value="Genomic_DNA"/>
</dbReference>
<dbReference type="OrthoDB" id="2052976at2"/>
<dbReference type="Gene3D" id="3.40.50.2000">
    <property type="entry name" value="Glycogen Phosphorylase B"/>
    <property type="match status" value="1"/>
</dbReference>
<organism evidence="1 2">
    <name type="scientific">Xylanibacter ruminicola</name>
    <name type="common">Prevotella ruminicola</name>
    <dbReference type="NCBI Taxonomy" id="839"/>
    <lineage>
        <taxon>Bacteria</taxon>
        <taxon>Pseudomonadati</taxon>
        <taxon>Bacteroidota</taxon>
        <taxon>Bacteroidia</taxon>
        <taxon>Bacteroidales</taxon>
        <taxon>Prevotellaceae</taxon>
        <taxon>Xylanibacter</taxon>
    </lineage>
</organism>
<accession>A0A1M7FLM6</accession>
<protein>
    <submittedName>
        <fullName evidence="1">Uncharacterized protein</fullName>
    </submittedName>
</protein>
<dbReference type="AlphaFoldDB" id="A0A1M7FLM6"/>
<dbReference type="SUPFAM" id="SSF53756">
    <property type="entry name" value="UDP-Glycosyltransferase/glycogen phosphorylase"/>
    <property type="match status" value="1"/>
</dbReference>
<dbReference type="Proteomes" id="UP000184280">
    <property type="component" value="Unassembled WGS sequence"/>
</dbReference>